<dbReference type="GO" id="GO:0043565">
    <property type="term" value="F:sequence-specific DNA binding"/>
    <property type="evidence" value="ECO:0007669"/>
    <property type="project" value="TreeGrafter"/>
</dbReference>
<dbReference type="EMBL" id="JBAMMX010000009">
    <property type="protein sequence ID" value="KAK6933582.1"/>
    <property type="molecule type" value="Genomic_DNA"/>
</dbReference>
<organism evidence="5 6">
    <name type="scientific">Dillenia turbinata</name>
    <dbReference type="NCBI Taxonomy" id="194707"/>
    <lineage>
        <taxon>Eukaryota</taxon>
        <taxon>Viridiplantae</taxon>
        <taxon>Streptophyta</taxon>
        <taxon>Embryophyta</taxon>
        <taxon>Tracheophyta</taxon>
        <taxon>Spermatophyta</taxon>
        <taxon>Magnoliopsida</taxon>
        <taxon>eudicotyledons</taxon>
        <taxon>Gunneridae</taxon>
        <taxon>Pentapetalae</taxon>
        <taxon>Dilleniales</taxon>
        <taxon>Dilleniaceae</taxon>
        <taxon>Dillenia</taxon>
    </lineage>
</organism>
<evidence type="ECO:0000256" key="2">
    <source>
        <dbReference type="ARBA" id="ARBA00023242"/>
    </source>
</evidence>
<reference evidence="5 6" key="1">
    <citation type="submission" date="2023-12" db="EMBL/GenBank/DDBJ databases">
        <title>A high-quality genome assembly for Dillenia turbinata (Dilleniales).</title>
        <authorList>
            <person name="Chanderbali A."/>
        </authorList>
    </citation>
    <scope>NUCLEOTIDE SEQUENCE [LARGE SCALE GENOMIC DNA]</scope>
    <source>
        <strain evidence="5">LSX21</strain>
        <tissue evidence="5">Leaf</tissue>
    </source>
</reference>
<dbReference type="AlphaFoldDB" id="A0AAN8VQ21"/>
<dbReference type="EMBL" id="JBAMMX010000009">
    <property type="protein sequence ID" value="KAK6933607.1"/>
    <property type="molecule type" value="Genomic_DNA"/>
</dbReference>
<dbReference type="GO" id="GO:0003700">
    <property type="term" value="F:DNA-binding transcription factor activity"/>
    <property type="evidence" value="ECO:0007669"/>
    <property type="project" value="TreeGrafter"/>
</dbReference>
<keyword evidence="6" id="KW-1185">Reference proteome</keyword>
<comment type="caution">
    <text evidence="5">The sequence shown here is derived from an EMBL/GenBank/DDBJ whole genome shotgun (WGS) entry which is preliminary data.</text>
</comment>
<accession>A0AAN8VQ21</accession>
<evidence type="ECO:0000313" key="4">
    <source>
        <dbReference type="EMBL" id="KAK6933582.1"/>
    </source>
</evidence>
<feature type="domain" description="Plant bHLH transcription factor ACT-like" evidence="3">
    <location>
        <begin position="38"/>
        <end position="96"/>
    </location>
</feature>
<evidence type="ECO:0000256" key="1">
    <source>
        <dbReference type="ARBA" id="ARBA00004123"/>
    </source>
</evidence>
<keyword evidence="2" id="KW-0539">Nucleus</keyword>
<dbReference type="GO" id="GO:0005634">
    <property type="term" value="C:nucleus"/>
    <property type="evidence" value="ECO:0007669"/>
    <property type="project" value="UniProtKB-SubCell"/>
</dbReference>
<evidence type="ECO:0000259" key="3">
    <source>
        <dbReference type="Pfam" id="PF22754"/>
    </source>
</evidence>
<gene>
    <name evidence="4" type="ORF">RJ641_036476</name>
    <name evidence="5" type="ORF">RJ641_036501</name>
</gene>
<dbReference type="Pfam" id="PF22754">
    <property type="entry name" value="bHLH-TF_ACT-like_plant"/>
    <property type="match status" value="1"/>
</dbReference>
<dbReference type="InterPro" id="IPR051358">
    <property type="entry name" value="TF_AMS/ICE1/BHLH6-like"/>
</dbReference>
<evidence type="ECO:0000313" key="5">
    <source>
        <dbReference type="EMBL" id="KAK6933607.1"/>
    </source>
</evidence>
<protein>
    <recommendedName>
        <fullName evidence="3">Plant bHLH transcription factor ACT-like domain-containing protein</fullName>
    </recommendedName>
</protein>
<sequence>MHSFATKHTHTHPVFNMGLCSKRKSRAKKVEGQRFQQCAGKPGLLLSTVNTLEALGLEIQKCVISCFNDLSVQASSSEEAEQRCLINSENIKQVLFRNAGYGGRSL</sequence>
<name>A0AAN8VQ21_9MAGN</name>
<dbReference type="Proteomes" id="UP001370490">
    <property type="component" value="Unassembled WGS sequence"/>
</dbReference>
<comment type="subcellular location">
    <subcellularLocation>
        <location evidence="1">Nucleus</location>
    </subcellularLocation>
</comment>
<dbReference type="PANTHER" id="PTHR31945">
    <property type="entry name" value="TRANSCRIPTION FACTOR SCREAM2-RELATED"/>
    <property type="match status" value="1"/>
</dbReference>
<dbReference type="PANTHER" id="PTHR31945:SF15">
    <property type="entry name" value="TRANSCRIPTION FACTOR BHLH61-RELATED"/>
    <property type="match status" value="1"/>
</dbReference>
<evidence type="ECO:0000313" key="6">
    <source>
        <dbReference type="Proteomes" id="UP001370490"/>
    </source>
</evidence>
<proteinExistence type="predicted"/>
<dbReference type="InterPro" id="IPR054502">
    <property type="entry name" value="bHLH-TF_ACT-like_plant"/>
</dbReference>